<dbReference type="Proteomes" id="UP000824024">
    <property type="component" value="Unassembled WGS sequence"/>
</dbReference>
<comment type="caution">
    <text evidence="1">The sequence shown here is derived from an EMBL/GenBank/DDBJ whole genome shotgun (WGS) entry which is preliminary data.</text>
</comment>
<dbReference type="InterPro" id="IPR007530">
    <property type="entry name" value="Aminoglycoside_adenylylTfrase"/>
</dbReference>
<evidence type="ECO:0000313" key="2">
    <source>
        <dbReference type="Proteomes" id="UP000824024"/>
    </source>
</evidence>
<dbReference type="AlphaFoldDB" id="A0A9D2D0Z5"/>
<sequence>MRTENEMFHTIINAAKSDDRVLAAYLKGSRTNPNVPKDIYQDYDIMYVVKETESFRKDLSWLDIFGRVILKQEQDDDFGYGDRFGLRSHYEETYSWLLLFEDGNRLDIGVETVEAMRKGSHRNKLFLPLLDKTDCLPKLPPPTDEDFHVKKPAERKFHGCCNEFFWSLCDVAKGIRRDELPFAMTTYYTQAHHMLEVMMEWYIGSMTDYSVSCGKLNKYFKRYLPEDYEHGFLKYIWKS</sequence>
<dbReference type="Pfam" id="PF04439">
    <property type="entry name" value="Adenyl_transf"/>
    <property type="match status" value="1"/>
</dbReference>
<dbReference type="EMBL" id="DXCH01000040">
    <property type="protein sequence ID" value="HIZ06589.1"/>
    <property type="molecule type" value="Genomic_DNA"/>
</dbReference>
<dbReference type="SUPFAM" id="SSF81631">
    <property type="entry name" value="PAP/OAS1 substrate-binding domain"/>
    <property type="match status" value="1"/>
</dbReference>
<organism evidence="1 2">
    <name type="scientific">Candidatus Eubacterium avistercoris</name>
    <dbReference type="NCBI Taxonomy" id="2838567"/>
    <lineage>
        <taxon>Bacteria</taxon>
        <taxon>Bacillati</taxon>
        <taxon>Bacillota</taxon>
        <taxon>Clostridia</taxon>
        <taxon>Eubacteriales</taxon>
        <taxon>Eubacteriaceae</taxon>
        <taxon>Eubacterium</taxon>
    </lineage>
</organism>
<accession>A0A9D2D0Z5</accession>
<reference evidence="1" key="2">
    <citation type="submission" date="2021-04" db="EMBL/GenBank/DDBJ databases">
        <authorList>
            <person name="Gilroy R."/>
        </authorList>
    </citation>
    <scope>NUCLEOTIDE SEQUENCE</scope>
    <source>
        <strain evidence="1">CHK192-9172</strain>
    </source>
</reference>
<evidence type="ECO:0000313" key="1">
    <source>
        <dbReference type="EMBL" id="HIZ06589.1"/>
    </source>
</evidence>
<dbReference type="SUPFAM" id="SSF81301">
    <property type="entry name" value="Nucleotidyltransferase"/>
    <property type="match status" value="1"/>
</dbReference>
<dbReference type="Gene3D" id="3.30.460.10">
    <property type="entry name" value="Beta Polymerase, domain 2"/>
    <property type="match status" value="1"/>
</dbReference>
<protein>
    <submittedName>
        <fullName evidence="1">Aminoglycoside 6-adenylyltransferase</fullName>
    </submittedName>
</protein>
<dbReference type="Gene3D" id="1.20.120.330">
    <property type="entry name" value="Nucleotidyltransferases domain 2"/>
    <property type="match status" value="1"/>
</dbReference>
<proteinExistence type="predicted"/>
<name>A0A9D2D0Z5_9FIRM</name>
<gene>
    <name evidence="1" type="ORF">IAA08_01480</name>
</gene>
<dbReference type="InterPro" id="IPR043519">
    <property type="entry name" value="NT_sf"/>
</dbReference>
<reference evidence="1" key="1">
    <citation type="journal article" date="2021" name="PeerJ">
        <title>Extensive microbial diversity within the chicken gut microbiome revealed by metagenomics and culture.</title>
        <authorList>
            <person name="Gilroy R."/>
            <person name="Ravi A."/>
            <person name="Getino M."/>
            <person name="Pursley I."/>
            <person name="Horton D.L."/>
            <person name="Alikhan N.F."/>
            <person name="Baker D."/>
            <person name="Gharbi K."/>
            <person name="Hall N."/>
            <person name="Watson M."/>
            <person name="Adriaenssens E.M."/>
            <person name="Foster-Nyarko E."/>
            <person name="Jarju S."/>
            <person name="Secka A."/>
            <person name="Antonio M."/>
            <person name="Oren A."/>
            <person name="Chaudhuri R.R."/>
            <person name="La Ragione R."/>
            <person name="Hildebrand F."/>
            <person name="Pallen M.J."/>
        </authorList>
    </citation>
    <scope>NUCLEOTIDE SEQUENCE</scope>
    <source>
        <strain evidence="1">CHK192-9172</strain>
    </source>
</reference>